<dbReference type="OrthoDB" id="9806825at2"/>
<evidence type="ECO:0000313" key="3">
    <source>
        <dbReference type="Proteomes" id="UP000244906"/>
    </source>
</evidence>
<dbReference type="InterPro" id="IPR019734">
    <property type="entry name" value="TPR_rpt"/>
</dbReference>
<feature type="chain" id="PRO_5015880737" description="Tetratricopeptide repeat protein" evidence="1">
    <location>
        <begin position="21"/>
        <end position="945"/>
    </location>
</feature>
<organism evidence="2 3">
    <name type="scientific">Pelagibaculum spongiae</name>
    <dbReference type="NCBI Taxonomy" id="2080658"/>
    <lineage>
        <taxon>Bacteria</taxon>
        <taxon>Pseudomonadati</taxon>
        <taxon>Pseudomonadota</taxon>
        <taxon>Gammaproteobacteria</taxon>
        <taxon>Oceanospirillales</taxon>
        <taxon>Pelagibaculum</taxon>
    </lineage>
</organism>
<evidence type="ECO:0000313" key="2">
    <source>
        <dbReference type="EMBL" id="PVZ62977.1"/>
    </source>
</evidence>
<name>A0A2V1GMY2_9GAMM</name>
<gene>
    <name evidence="2" type="ORF">DC094_21665</name>
</gene>
<feature type="signal peptide" evidence="1">
    <location>
        <begin position="1"/>
        <end position="20"/>
    </location>
</feature>
<dbReference type="Gene3D" id="1.25.40.10">
    <property type="entry name" value="Tetratricopeptide repeat domain"/>
    <property type="match status" value="4"/>
</dbReference>
<dbReference type="AlphaFoldDB" id="A0A2V1GMY2"/>
<dbReference type="RefSeq" id="WP_116689214.1">
    <property type="nucleotide sequence ID" value="NZ_CAWNYD010000017.1"/>
</dbReference>
<comment type="caution">
    <text evidence="2">The sequence shown here is derived from an EMBL/GenBank/DDBJ whole genome shotgun (WGS) entry which is preliminary data.</text>
</comment>
<keyword evidence="3" id="KW-1185">Reference proteome</keyword>
<proteinExistence type="predicted"/>
<reference evidence="2 3" key="1">
    <citation type="submission" date="2018-04" db="EMBL/GenBank/DDBJ databases">
        <title>Thalassorhabdus spongiae gen. nov., sp. nov., isolated from a marine sponge in South-West Iceland.</title>
        <authorList>
            <person name="Knobloch S."/>
            <person name="Daussin A."/>
            <person name="Johannsson R."/>
            <person name="Marteinsson V.T."/>
        </authorList>
    </citation>
    <scope>NUCLEOTIDE SEQUENCE [LARGE SCALE GENOMIC DNA]</scope>
    <source>
        <strain evidence="2 3">Hp12</strain>
    </source>
</reference>
<dbReference type="Proteomes" id="UP000244906">
    <property type="component" value="Unassembled WGS sequence"/>
</dbReference>
<dbReference type="EMBL" id="QDDL01000017">
    <property type="protein sequence ID" value="PVZ62977.1"/>
    <property type="molecule type" value="Genomic_DNA"/>
</dbReference>
<protein>
    <recommendedName>
        <fullName evidence="4">Tetratricopeptide repeat protein</fullName>
    </recommendedName>
</protein>
<sequence>MKKSMLILLTCLGVAINAQAQTDLPKKNTEAQIISAESNSIESDIVAERQQVNNVLAALERYQKLSKITKKPELLARIQVRSALLALDAAEANWYLIAGELIEATDPLAEALAPFTFEFAQEQISKVIEDHPDYYELDRLYYQLAHVLDLQGKLEDQLEVLQLSVARFPSSKHLNEQWFRIGELQFSLSQFIDAEKAYLEVVSNTKQGSDFWRRASYKYAWSLYKNNEYQKSTEQLLELLDVTELWKDENLSDDTAVSLRQDIFYLLSLTFSYQDGNESVIALLEQKGIRPYEFQLFNNLGNFYLEGRRYLDAADVFRGYSKRHPGTSEALKMQLQVIEAFKNGGFPSQLLPAKEQLALEFGPGSQFWLKRPLEKKKELAALLTPELIQLAEHYHAAAREKSDPLFRDKAAAYYLQYLETSGGNAQKNYQLAEVYMESGQYLKAAEAFAVSAYDYPTDEKSAESAYAVLVAYQAQIGVKAKQQTEEERHFSLEQETFYALKFADTFASDKRVVPVLLKVAQDQAAENNWDLAIKTSKRVIKLAKPTDKESLQPAWKLVAQAALDNQDYLAAEVGYLQLLELTPRRNKQYINYQNQLTSAVFKQAEIHAQANEIDLAVEDYLRIRKLHPKSSVLVNAEYDAATLLLNNERWQSAIEQLKIFNRRFNGHKFTKNINEKFALAYEKSGQLTLAAQVLGKIAKREGSSQLARESRWHAAELARKQNETQLAIDMYKRFVYDFPAPVAPNMEARKYLADLYAAQKDDYRRNFWLKKITVGHKKAASLSTDRTAWLAAWAGYELAEPQFNRFESLRLKLPLERSLARKQKAMEKALKAYGNVVELGVADFATAATYRIAELYRLLGKGLLDSERPKDLDADTLEEYVLLLEDEAFPLEEQAIELHLTNAQRASQGVYDQWVKKSYLALGDLQPGRYQRGEKHDGFLLPAHF</sequence>
<keyword evidence="1" id="KW-0732">Signal</keyword>
<dbReference type="Pfam" id="PF13174">
    <property type="entry name" value="TPR_6"/>
    <property type="match status" value="2"/>
</dbReference>
<evidence type="ECO:0000256" key="1">
    <source>
        <dbReference type="SAM" id="SignalP"/>
    </source>
</evidence>
<evidence type="ECO:0008006" key="4">
    <source>
        <dbReference type="Google" id="ProtNLM"/>
    </source>
</evidence>
<accession>A0A2V1GMY2</accession>
<dbReference type="SUPFAM" id="SSF48452">
    <property type="entry name" value="TPR-like"/>
    <property type="match status" value="3"/>
</dbReference>
<dbReference type="InterPro" id="IPR011990">
    <property type="entry name" value="TPR-like_helical_dom_sf"/>
</dbReference>